<dbReference type="CDD" id="cd04301">
    <property type="entry name" value="NAT_SF"/>
    <property type="match status" value="1"/>
</dbReference>
<dbReference type="RefSeq" id="WP_204633598.1">
    <property type="nucleotide sequence ID" value="NZ_BSOC01000001.1"/>
</dbReference>
<evidence type="ECO:0000313" key="5">
    <source>
        <dbReference type="Proteomes" id="UP001430193"/>
    </source>
</evidence>
<dbReference type="PANTHER" id="PTHR43877">
    <property type="entry name" value="AMINOALKYLPHOSPHONATE N-ACETYLTRANSFERASE-RELATED-RELATED"/>
    <property type="match status" value="1"/>
</dbReference>
<name>A0ABS2KLM9_9GAMM</name>
<protein>
    <submittedName>
        <fullName evidence="4">GNAT family N-acetyltransferase</fullName>
    </submittedName>
</protein>
<organism evidence="4 5">
    <name type="scientific">Dyella mobilis</name>
    <dbReference type="NCBI Taxonomy" id="1849582"/>
    <lineage>
        <taxon>Bacteria</taxon>
        <taxon>Pseudomonadati</taxon>
        <taxon>Pseudomonadota</taxon>
        <taxon>Gammaproteobacteria</taxon>
        <taxon>Lysobacterales</taxon>
        <taxon>Rhodanobacteraceae</taxon>
        <taxon>Dyella</taxon>
    </lineage>
</organism>
<feature type="domain" description="N-acetyltransferase" evidence="3">
    <location>
        <begin position="7"/>
        <end position="169"/>
    </location>
</feature>
<dbReference type="InterPro" id="IPR050832">
    <property type="entry name" value="Bact_Acetyltransf"/>
</dbReference>
<reference evidence="4" key="1">
    <citation type="submission" date="2020-10" db="EMBL/GenBank/DDBJ databases">
        <title>Phylogeny of dyella-like bacteria.</title>
        <authorList>
            <person name="Fu J."/>
        </authorList>
    </citation>
    <scope>NUCLEOTIDE SEQUENCE</scope>
    <source>
        <strain evidence="4">DHON07</strain>
    </source>
</reference>
<proteinExistence type="predicted"/>
<dbReference type="Pfam" id="PF13508">
    <property type="entry name" value="Acetyltransf_7"/>
    <property type="match status" value="1"/>
</dbReference>
<evidence type="ECO:0000256" key="1">
    <source>
        <dbReference type="ARBA" id="ARBA00022679"/>
    </source>
</evidence>
<dbReference type="Proteomes" id="UP001430193">
    <property type="component" value="Unassembled WGS sequence"/>
</dbReference>
<dbReference type="PROSITE" id="PS51186">
    <property type="entry name" value="GNAT"/>
    <property type="match status" value="1"/>
</dbReference>
<sequence>MPDPIVPVFRMAGAADVDAVVALVESAYRGESGRRGWTTESHLLDGRRTDAELVAELLLSPDSALWLAHAGDRLLACCHLERHGSSAYFGLFAVDPLRQNAGLGKQVLAQAERFACDAWQCTAMHLKVIDARGELIAWYERRGYRRTGEYSPFPYGNERVGIPRRDDLRFELLIKDFSETTS</sequence>
<dbReference type="EMBL" id="JADIKF010000040">
    <property type="protein sequence ID" value="MBM7132069.1"/>
    <property type="molecule type" value="Genomic_DNA"/>
</dbReference>
<keyword evidence="1" id="KW-0808">Transferase</keyword>
<dbReference type="PANTHER" id="PTHR43877:SF2">
    <property type="entry name" value="AMINOALKYLPHOSPHONATE N-ACETYLTRANSFERASE-RELATED"/>
    <property type="match status" value="1"/>
</dbReference>
<dbReference type="InterPro" id="IPR016181">
    <property type="entry name" value="Acyl_CoA_acyltransferase"/>
</dbReference>
<keyword evidence="2" id="KW-0012">Acyltransferase</keyword>
<dbReference type="SUPFAM" id="SSF55729">
    <property type="entry name" value="Acyl-CoA N-acyltransferases (Nat)"/>
    <property type="match status" value="1"/>
</dbReference>
<comment type="caution">
    <text evidence="4">The sequence shown here is derived from an EMBL/GenBank/DDBJ whole genome shotgun (WGS) entry which is preliminary data.</text>
</comment>
<evidence type="ECO:0000313" key="4">
    <source>
        <dbReference type="EMBL" id="MBM7132069.1"/>
    </source>
</evidence>
<accession>A0ABS2KLM9</accession>
<evidence type="ECO:0000259" key="3">
    <source>
        <dbReference type="PROSITE" id="PS51186"/>
    </source>
</evidence>
<dbReference type="Gene3D" id="3.40.630.30">
    <property type="match status" value="1"/>
</dbReference>
<dbReference type="InterPro" id="IPR000182">
    <property type="entry name" value="GNAT_dom"/>
</dbReference>
<evidence type="ECO:0000256" key="2">
    <source>
        <dbReference type="ARBA" id="ARBA00023315"/>
    </source>
</evidence>
<gene>
    <name evidence="4" type="ORF">ISS99_21275</name>
</gene>
<keyword evidence="5" id="KW-1185">Reference proteome</keyword>